<gene>
    <name evidence="1" type="ORF">OSTQU699_LOCUS5488</name>
</gene>
<name>A0A8S1IYZ4_9CHLO</name>
<dbReference type="Proteomes" id="UP000708148">
    <property type="component" value="Unassembled WGS sequence"/>
</dbReference>
<protein>
    <submittedName>
        <fullName evidence="1">Uncharacterized protein</fullName>
    </submittedName>
</protein>
<dbReference type="AlphaFoldDB" id="A0A8S1IYZ4"/>
<keyword evidence="2" id="KW-1185">Reference proteome</keyword>
<accession>A0A8S1IYZ4</accession>
<proteinExistence type="predicted"/>
<sequence>TDDPLTKMNSYLRFISWNRRDVELIWTGIYEDEDGSGRKATVAAPIYSPKIPSPDGAEDIPGQLVAVVALDIGVGELGENADITVQQRTSNNGATVCKPVELTDCQSQ</sequence>
<evidence type="ECO:0000313" key="1">
    <source>
        <dbReference type="EMBL" id="CAD7700129.1"/>
    </source>
</evidence>
<comment type="caution">
    <text evidence="1">The sequence shown here is derived from an EMBL/GenBank/DDBJ whole genome shotgun (WGS) entry which is preliminary data.</text>
</comment>
<feature type="non-terminal residue" evidence="1">
    <location>
        <position position="108"/>
    </location>
</feature>
<dbReference type="EMBL" id="CAJHUC010001181">
    <property type="protein sequence ID" value="CAD7700129.1"/>
    <property type="molecule type" value="Genomic_DNA"/>
</dbReference>
<organism evidence="1 2">
    <name type="scientific">Ostreobium quekettii</name>
    <dbReference type="NCBI Taxonomy" id="121088"/>
    <lineage>
        <taxon>Eukaryota</taxon>
        <taxon>Viridiplantae</taxon>
        <taxon>Chlorophyta</taxon>
        <taxon>core chlorophytes</taxon>
        <taxon>Ulvophyceae</taxon>
        <taxon>TCBD clade</taxon>
        <taxon>Bryopsidales</taxon>
        <taxon>Ostreobineae</taxon>
        <taxon>Ostreobiaceae</taxon>
        <taxon>Ostreobium</taxon>
    </lineage>
</organism>
<evidence type="ECO:0000313" key="2">
    <source>
        <dbReference type="Proteomes" id="UP000708148"/>
    </source>
</evidence>
<reference evidence="1" key="1">
    <citation type="submission" date="2020-12" db="EMBL/GenBank/DDBJ databases">
        <authorList>
            <person name="Iha C."/>
        </authorList>
    </citation>
    <scope>NUCLEOTIDE SEQUENCE</scope>
</reference>
<feature type="non-terminal residue" evidence="1">
    <location>
        <position position="1"/>
    </location>
</feature>